<evidence type="ECO:0000259" key="1">
    <source>
        <dbReference type="Pfam" id="PF13460"/>
    </source>
</evidence>
<dbReference type="OrthoDB" id="9803892at2"/>
<reference evidence="2 3" key="1">
    <citation type="submission" date="2015-09" db="EMBL/GenBank/DDBJ databases">
        <title>Draft Genome Sequence of Pseudoalteromonas lipolytica UCD-48B.</title>
        <authorList>
            <person name="Krusor M."/>
            <person name="Coil D.A."/>
            <person name="Lang J.M."/>
            <person name="Eisen J.A."/>
            <person name="Alexiev A."/>
        </authorList>
    </citation>
    <scope>NUCLEOTIDE SEQUENCE [LARGE SCALE GENOMIC DNA]</scope>
    <source>
        <strain evidence="2 3">UCD-48B</strain>
    </source>
</reference>
<gene>
    <name evidence="2" type="ORF">AOG27_03915</name>
</gene>
<dbReference type="PATRIC" id="fig|570156.3.peg.765"/>
<dbReference type="STRING" id="570156.AOG27_03915"/>
<dbReference type="CDD" id="cd05243">
    <property type="entry name" value="SDR_a5"/>
    <property type="match status" value="1"/>
</dbReference>
<evidence type="ECO:0000313" key="2">
    <source>
        <dbReference type="EMBL" id="KPM84925.1"/>
    </source>
</evidence>
<evidence type="ECO:0000313" key="3">
    <source>
        <dbReference type="Proteomes" id="UP000050378"/>
    </source>
</evidence>
<dbReference type="InterPro" id="IPR036291">
    <property type="entry name" value="NAD(P)-bd_dom_sf"/>
</dbReference>
<organism evidence="2 3">
    <name type="scientific">Pseudoalteromonas lipolytica</name>
    <dbReference type="NCBI Taxonomy" id="570156"/>
    <lineage>
        <taxon>Bacteria</taxon>
        <taxon>Pseudomonadati</taxon>
        <taxon>Pseudomonadota</taxon>
        <taxon>Gammaproteobacteria</taxon>
        <taxon>Alteromonadales</taxon>
        <taxon>Pseudoalteromonadaceae</taxon>
        <taxon>Pseudoalteromonas</taxon>
    </lineage>
</organism>
<sequence>MKTLIIGATGQIGKMTTEKMLASGHDVVALVRDKSKLTALESNHLTIVEQDLENDFSRAFEGVEQVIFSAGSGGATGADKTLLIDLWAAVKAINYAVDAKVKHFIMVSSIGADAPDNIESSIKPYLVAKHMADQHLINSELNYSIVRPGTLLNDAATGLLTTMRPATRQDAVINREDVADTLLYLAEHTPKKPQVFELFNGDKSIDSLLND</sequence>
<proteinExistence type="predicted"/>
<name>A0A0P7E5A1_9GAMM</name>
<dbReference type="Pfam" id="PF13460">
    <property type="entry name" value="NAD_binding_10"/>
    <property type="match status" value="1"/>
</dbReference>
<feature type="domain" description="NAD(P)-binding" evidence="1">
    <location>
        <begin position="7"/>
        <end position="188"/>
    </location>
</feature>
<dbReference type="PANTHER" id="PTHR15020">
    <property type="entry name" value="FLAVIN REDUCTASE-RELATED"/>
    <property type="match status" value="1"/>
</dbReference>
<dbReference type="InterPro" id="IPR016040">
    <property type="entry name" value="NAD(P)-bd_dom"/>
</dbReference>
<dbReference type="SUPFAM" id="SSF51735">
    <property type="entry name" value="NAD(P)-binding Rossmann-fold domains"/>
    <property type="match status" value="1"/>
</dbReference>
<accession>A0A0P7E5A1</accession>
<dbReference type="PANTHER" id="PTHR15020:SF50">
    <property type="entry name" value="UPF0659 PROTEIN YMR090W"/>
    <property type="match status" value="1"/>
</dbReference>
<dbReference type="Proteomes" id="UP000050378">
    <property type="component" value="Unassembled WGS sequence"/>
</dbReference>
<dbReference type="EMBL" id="LJTC01000002">
    <property type="protein sequence ID" value="KPM84925.1"/>
    <property type="molecule type" value="Genomic_DNA"/>
</dbReference>
<dbReference type="Gene3D" id="3.40.50.720">
    <property type="entry name" value="NAD(P)-binding Rossmann-like Domain"/>
    <property type="match status" value="1"/>
</dbReference>
<dbReference type="AlphaFoldDB" id="A0A0P7E5A1"/>
<comment type="caution">
    <text evidence="2">The sequence shown here is derived from an EMBL/GenBank/DDBJ whole genome shotgun (WGS) entry which is preliminary data.</text>
</comment>
<protein>
    <submittedName>
        <fullName evidence="2">Oxidoreductase</fullName>
    </submittedName>
</protein>
<dbReference type="RefSeq" id="WP_054551684.1">
    <property type="nucleotide sequence ID" value="NZ_LJTC01000002.1"/>
</dbReference>